<dbReference type="GO" id="GO:0008955">
    <property type="term" value="F:peptidoglycan glycosyltransferase activity"/>
    <property type="evidence" value="ECO:0007669"/>
    <property type="project" value="UniProtKB-EC"/>
</dbReference>
<evidence type="ECO:0000256" key="1">
    <source>
        <dbReference type="ARBA" id="ARBA00004370"/>
    </source>
</evidence>
<keyword evidence="13 20" id="KW-1133">Transmembrane helix</keyword>
<dbReference type="InterPro" id="IPR023346">
    <property type="entry name" value="Lysozyme-like_dom_sf"/>
</dbReference>
<evidence type="ECO:0000256" key="5">
    <source>
        <dbReference type="ARBA" id="ARBA00022645"/>
    </source>
</evidence>
<gene>
    <name evidence="23" type="ORF">B0I00_0778</name>
</gene>
<dbReference type="SUPFAM" id="SSF53955">
    <property type="entry name" value="Lysozyme-like"/>
    <property type="match status" value="1"/>
</dbReference>
<proteinExistence type="inferred from homology"/>
<evidence type="ECO:0000256" key="9">
    <source>
        <dbReference type="ARBA" id="ARBA00022692"/>
    </source>
</evidence>
<evidence type="ECO:0000313" key="24">
    <source>
        <dbReference type="Proteomes" id="UP000232587"/>
    </source>
</evidence>
<dbReference type="Pfam" id="PF00905">
    <property type="entry name" value="Transpeptidase"/>
    <property type="match status" value="1"/>
</dbReference>
<comment type="similarity">
    <text evidence="4">In the N-terminal section; belongs to the glycosyltransferase 51 family.</text>
</comment>
<keyword evidence="15" id="KW-0511">Multifunctional enzyme</keyword>
<feature type="domain" description="Penicillin-binding protein transpeptidase" evidence="21">
    <location>
        <begin position="462"/>
        <end position="753"/>
    </location>
</feature>
<evidence type="ECO:0000256" key="2">
    <source>
        <dbReference type="ARBA" id="ARBA00004752"/>
    </source>
</evidence>
<evidence type="ECO:0000313" key="23">
    <source>
        <dbReference type="EMBL" id="PKB25576.1"/>
    </source>
</evidence>
<dbReference type="InterPro" id="IPR036950">
    <property type="entry name" value="PBP_transglycosylase"/>
</dbReference>
<keyword evidence="6" id="KW-0645">Protease</keyword>
<dbReference type="GO" id="GO:0004180">
    <property type="term" value="F:carboxypeptidase activity"/>
    <property type="evidence" value="ECO:0007669"/>
    <property type="project" value="UniProtKB-KW"/>
</dbReference>
<dbReference type="Gene3D" id="3.40.710.10">
    <property type="entry name" value="DD-peptidase/beta-lactamase superfamily"/>
    <property type="match status" value="2"/>
</dbReference>
<keyword evidence="9 20" id="KW-0812">Transmembrane</keyword>
<keyword evidence="16" id="KW-0961">Cell wall biogenesis/degradation</keyword>
<dbReference type="InterPro" id="IPR001264">
    <property type="entry name" value="Glyco_trans_51"/>
</dbReference>
<evidence type="ECO:0000256" key="11">
    <source>
        <dbReference type="ARBA" id="ARBA00022960"/>
    </source>
</evidence>
<dbReference type="GO" id="GO:0008658">
    <property type="term" value="F:penicillin binding"/>
    <property type="evidence" value="ECO:0007669"/>
    <property type="project" value="InterPro"/>
</dbReference>
<keyword evidence="24" id="KW-1185">Reference proteome</keyword>
<evidence type="ECO:0000256" key="18">
    <source>
        <dbReference type="ARBA" id="ARBA00049902"/>
    </source>
</evidence>
<dbReference type="AlphaFoldDB" id="A0A2N0I305"/>
<keyword evidence="14 20" id="KW-0472">Membrane</keyword>
<comment type="catalytic activity">
    <reaction evidence="18">
        <text>[GlcNAc-(1-&gt;4)-Mur2Ac(oyl-L-Ala-gamma-D-Glu-L-Lys-D-Ala-D-Ala)](n)-di-trans,octa-cis-undecaprenyl diphosphate + beta-D-GlcNAc-(1-&gt;4)-Mur2Ac(oyl-L-Ala-gamma-D-Glu-L-Lys-D-Ala-D-Ala)-di-trans,octa-cis-undecaprenyl diphosphate = [GlcNAc-(1-&gt;4)-Mur2Ac(oyl-L-Ala-gamma-D-Glu-L-Lys-D-Ala-D-Ala)](n+1)-di-trans,octa-cis-undecaprenyl diphosphate + di-trans,octa-cis-undecaprenyl diphosphate + H(+)</text>
        <dbReference type="Rhea" id="RHEA:23708"/>
        <dbReference type="Rhea" id="RHEA-COMP:9602"/>
        <dbReference type="Rhea" id="RHEA-COMP:9603"/>
        <dbReference type="ChEBI" id="CHEBI:15378"/>
        <dbReference type="ChEBI" id="CHEBI:58405"/>
        <dbReference type="ChEBI" id="CHEBI:60033"/>
        <dbReference type="ChEBI" id="CHEBI:78435"/>
        <dbReference type="EC" id="2.4.99.28"/>
    </reaction>
</comment>
<evidence type="ECO:0000256" key="16">
    <source>
        <dbReference type="ARBA" id="ARBA00023316"/>
    </source>
</evidence>
<feature type="transmembrane region" description="Helical" evidence="20">
    <location>
        <begin position="57"/>
        <end position="76"/>
    </location>
</feature>
<organism evidence="23 24">
    <name type="scientific">Novosphingobium kunmingense</name>
    <dbReference type="NCBI Taxonomy" id="1211806"/>
    <lineage>
        <taxon>Bacteria</taxon>
        <taxon>Pseudomonadati</taxon>
        <taxon>Pseudomonadota</taxon>
        <taxon>Alphaproteobacteria</taxon>
        <taxon>Sphingomonadales</taxon>
        <taxon>Sphingomonadaceae</taxon>
        <taxon>Novosphingobium</taxon>
    </lineage>
</organism>
<dbReference type="RefSeq" id="WP_232730099.1">
    <property type="nucleotide sequence ID" value="NZ_PHUF01000002.1"/>
</dbReference>
<dbReference type="GO" id="GO:0030288">
    <property type="term" value="C:outer membrane-bounded periplasmic space"/>
    <property type="evidence" value="ECO:0007669"/>
    <property type="project" value="TreeGrafter"/>
</dbReference>
<dbReference type="SUPFAM" id="SSF56601">
    <property type="entry name" value="beta-lactamase/transpeptidase-like"/>
    <property type="match status" value="1"/>
</dbReference>
<evidence type="ECO:0000256" key="7">
    <source>
        <dbReference type="ARBA" id="ARBA00022676"/>
    </source>
</evidence>
<comment type="similarity">
    <text evidence="3">In the C-terminal section; belongs to the transpeptidase family.</text>
</comment>
<evidence type="ECO:0000256" key="15">
    <source>
        <dbReference type="ARBA" id="ARBA00023268"/>
    </source>
</evidence>
<comment type="pathway">
    <text evidence="2">Cell wall biogenesis; peptidoglycan biosynthesis.</text>
</comment>
<evidence type="ECO:0000256" key="14">
    <source>
        <dbReference type="ARBA" id="ARBA00023136"/>
    </source>
</evidence>
<evidence type="ECO:0000256" key="19">
    <source>
        <dbReference type="SAM" id="MobiDB-lite"/>
    </source>
</evidence>
<evidence type="ECO:0000256" key="12">
    <source>
        <dbReference type="ARBA" id="ARBA00022984"/>
    </source>
</evidence>
<dbReference type="EC" id="2.4.99.28" evidence="17"/>
<dbReference type="InterPro" id="IPR012338">
    <property type="entry name" value="Beta-lactam/transpept-like"/>
</dbReference>
<evidence type="ECO:0000256" key="6">
    <source>
        <dbReference type="ARBA" id="ARBA00022670"/>
    </source>
</evidence>
<keyword evidence="11" id="KW-0133">Cell shape</keyword>
<dbReference type="Gene3D" id="1.10.3810.10">
    <property type="entry name" value="Biosynthetic peptidoglycan transglycosylase-like"/>
    <property type="match status" value="1"/>
</dbReference>
<keyword evidence="8" id="KW-0808">Transferase</keyword>
<sequence>MSEPQEPESIRLRIRREAGGLMARLRHGIAAVGDQARQSDMGEWFVRRWHASRGFRIVGYLVAALLAFNLVLWATVTRNLPSADTLLTYQPPLPTMVRGINGEIVYSYARERRVQLRFVDFPKPLINAYLSAEDKTFWTHGGVDYTGLAGAVVDYATKFGSNERARGGSTITQQVAKNILIGNEYSITRKVKEMILARRIEDVLTKQQILELYLNEIPLGRQSFGVQAAARAYFGKDVGDLTLAESAFLAILPKAPEKYGRARFADEAVIRRNWVLDQMVKNGAASQAEAEQAKAQPLAIVPRRVEVYDSAAGYFVEEVRRRLIDKYGEKAEDGPNSIYGGGLWVRTSLDMDLQKGAQNALRAGLMRYQGGRPWTRPIAHIDLDDDKWQGQLAFLNKSITYKDWRVGVVLTRRGSQATIGFVDGKTAPLVGLVDAVKVGDVVAAAPTGGAWALRVIPTVSGGMAAVDPRSGRVLALQGGFDSGLDSFNRATQAERQPGSTIKPFVYATGLDFGMTPASEVVDGQFCVWQGAALGQKCFRNFDMRGAGGTHTMRWGLEQSRNLMTIRIANDTGMENVVKTIDRVGIGKYTPYLSYALGAGDTTVLQLTNAYAALANNGVQYPATTIDFVQDRNGKVIWRADTRRCAGCNMAQWDGKPMPRLAKRGKQVLDPRTAYQVVHMLEGVVTRGTATVLRDLNMPLFGKTGTTTGPTNVWFAGGSQNIVGAVYIGFDQPRSLGGYVQGGTFAAPIFKQFIQETRSRWDTRPFVAPPDVHMVKIDRVSGKRVFEGIATNEPKAGIIWEAFKADAEAKRSTGLEDIAKQRDALLAALRRGASRTTQRSSSSSAGSTSSEPDALPTSASEDVIGTQ</sequence>
<dbReference type="Proteomes" id="UP000232587">
    <property type="component" value="Unassembled WGS sequence"/>
</dbReference>
<feature type="region of interest" description="Disordered" evidence="19">
    <location>
        <begin position="829"/>
        <end position="866"/>
    </location>
</feature>
<evidence type="ECO:0000256" key="17">
    <source>
        <dbReference type="ARBA" id="ARBA00044770"/>
    </source>
</evidence>
<dbReference type="GO" id="GO:0009252">
    <property type="term" value="P:peptidoglycan biosynthetic process"/>
    <property type="evidence" value="ECO:0007669"/>
    <property type="project" value="UniProtKB-UniPathway"/>
</dbReference>
<comment type="subcellular location">
    <subcellularLocation>
        <location evidence="1">Membrane</location>
    </subcellularLocation>
</comment>
<evidence type="ECO:0000259" key="21">
    <source>
        <dbReference type="Pfam" id="PF00905"/>
    </source>
</evidence>
<dbReference type="PANTHER" id="PTHR32282">
    <property type="entry name" value="BINDING PROTEIN TRANSPEPTIDASE, PUTATIVE-RELATED"/>
    <property type="match status" value="1"/>
</dbReference>
<evidence type="ECO:0000256" key="20">
    <source>
        <dbReference type="SAM" id="Phobius"/>
    </source>
</evidence>
<evidence type="ECO:0000256" key="8">
    <source>
        <dbReference type="ARBA" id="ARBA00022679"/>
    </source>
</evidence>
<evidence type="ECO:0000256" key="3">
    <source>
        <dbReference type="ARBA" id="ARBA00007090"/>
    </source>
</evidence>
<evidence type="ECO:0000256" key="13">
    <source>
        <dbReference type="ARBA" id="ARBA00022989"/>
    </source>
</evidence>
<keyword evidence="12" id="KW-0573">Peptidoglycan synthesis</keyword>
<evidence type="ECO:0000256" key="10">
    <source>
        <dbReference type="ARBA" id="ARBA00022801"/>
    </source>
</evidence>
<protein>
    <recommendedName>
        <fullName evidence="17">peptidoglycan glycosyltransferase</fullName>
        <ecNumber evidence="17">2.4.99.28</ecNumber>
    </recommendedName>
</protein>
<dbReference type="Pfam" id="PF00912">
    <property type="entry name" value="Transgly"/>
    <property type="match status" value="1"/>
</dbReference>
<dbReference type="GO" id="GO:0008360">
    <property type="term" value="P:regulation of cell shape"/>
    <property type="evidence" value="ECO:0007669"/>
    <property type="project" value="UniProtKB-KW"/>
</dbReference>
<reference evidence="23 24" key="1">
    <citation type="submission" date="2017-11" db="EMBL/GenBank/DDBJ databases">
        <title>Genomic Encyclopedia of Type Strains, Phase III (KMG-III): the genomes of soil and plant-associated and newly described type strains.</title>
        <authorList>
            <person name="Whitman W."/>
        </authorList>
    </citation>
    <scope>NUCLEOTIDE SEQUENCE [LARGE SCALE GENOMIC DNA]</scope>
    <source>
        <strain evidence="23 24">CGMCC 1.12274</strain>
    </source>
</reference>
<evidence type="ECO:0000256" key="4">
    <source>
        <dbReference type="ARBA" id="ARBA00007739"/>
    </source>
</evidence>
<dbReference type="PANTHER" id="PTHR32282:SF27">
    <property type="entry name" value="PENICILLIN-BINDING PROTEIN 1A"/>
    <property type="match status" value="1"/>
</dbReference>
<dbReference type="GO" id="GO:0071555">
    <property type="term" value="P:cell wall organization"/>
    <property type="evidence" value="ECO:0007669"/>
    <property type="project" value="UniProtKB-KW"/>
</dbReference>
<feature type="compositionally biased region" description="Polar residues" evidence="19">
    <location>
        <begin position="856"/>
        <end position="866"/>
    </location>
</feature>
<keyword evidence="10" id="KW-0378">Hydrolase</keyword>
<dbReference type="EMBL" id="PHUF01000002">
    <property type="protein sequence ID" value="PKB25576.1"/>
    <property type="molecule type" value="Genomic_DNA"/>
</dbReference>
<dbReference type="InterPro" id="IPR001460">
    <property type="entry name" value="PCN-bd_Tpept"/>
</dbReference>
<dbReference type="UniPathway" id="UPA00219"/>
<keyword evidence="7" id="KW-0328">Glycosyltransferase</keyword>
<dbReference type="GO" id="GO:0006508">
    <property type="term" value="P:proteolysis"/>
    <property type="evidence" value="ECO:0007669"/>
    <property type="project" value="UniProtKB-KW"/>
</dbReference>
<feature type="compositionally biased region" description="Low complexity" evidence="19">
    <location>
        <begin position="829"/>
        <end position="849"/>
    </location>
</feature>
<name>A0A2N0I305_9SPHN</name>
<dbReference type="GO" id="GO:0016020">
    <property type="term" value="C:membrane"/>
    <property type="evidence" value="ECO:0007669"/>
    <property type="project" value="UniProtKB-SubCell"/>
</dbReference>
<feature type="domain" description="Glycosyl transferase family 51" evidence="22">
    <location>
        <begin position="103"/>
        <end position="279"/>
    </location>
</feature>
<evidence type="ECO:0000259" key="22">
    <source>
        <dbReference type="Pfam" id="PF00912"/>
    </source>
</evidence>
<dbReference type="InterPro" id="IPR050396">
    <property type="entry name" value="Glycosyltr_51/Transpeptidase"/>
</dbReference>
<accession>A0A2N0I305</accession>
<comment type="caution">
    <text evidence="23">The sequence shown here is derived from an EMBL/GenBank/DDBJ whole genome shotgun (WGS) entry which is preliminary data.</text>
</comment>
<keyword evidence="5" id="KW-0121">Carboxypeptidase</keyword>